<dbReference type="RefSeq" id="WP_037438749.1">
    <property type="nucleotide sequence ID" value="NZ_JPEO01000001.1"/>
</dbReference>
<evidence type="ECO:0000256" key="1">
    <source>
        <dbReference type="ARBA" id="ARBA00006484"/>
    </source>
</evidence>
<dbReference type="FunFam" id="3.40.50.720:FF:000084">
    <property type="entry name" value="Short-chain dehydrogenase reductase"/>
    <property type="match status" value="1"/>
</dbReference>
<evidence type="ECO:0000313" key="4">
    <source>
        <dbReference type="Proteomes" id="UP000029264"/>
    </source>
</evidence>
<dbReference type="SUPFAM" id="SSF51735">
    <property type="entry name" value="NAD(P)-binding Rossmann-fold domains"/>
    <property type="match status" value="1"/>
</dbReference>
<dbReference type="AlphaFoldDB" id="A0A094LUS7"/>
<dbReference type="PRINTS" id="PR00081">
    <property type="entry name" value="GDHRDH"/>
</dbReference>
<name>A0A094LUS7_9GAMM</name>
<reference evidence="3 4" key="1">
    <citation type="submission" date="2014-06" db="EMBL/GenBank/DDBJ databases">
        <title>Shewanella sp. YQH10.</title>
        <authorList>
            <person name="Liu Y."/>
            <person name="Zeng R."/>
        </authorList>
    </citation>
    <scope>NUCLEOTIDE SEQUENCE [LARGE SCALE GENOMIC DNA]</scope>
    <source>
        <strain evidence="3 4">YQH10</strain>
    </source>
</reference>
<accession>A0A094LUS7</accession>
<dbReference type="eggNOG" id="COG1028">
    <property type="taxonomic scope" value="Bacteria"/>
</dbReference>
<dbReference type="CDD" id="cd05233">
    <property type="entry name" value="SDR_c"/>
    <property type="match status" value="1"/>
</dbReference>
<comment type="caution">
    <text evidence="3">The sequence shown here is derived from an EMBL/GenBank/DDBJ whole genome shotgun (WGS) entry which is preliminary data.</text>
</comment>
<gene>
    <name evidence="3" type="ORF">HR45_00825</name>
</gene>
<keyword evidence="2" id="KW-0560">Oxidoreductase</keyword>
<dbReference type="OrthoDB" id="9787298at2"/>
<dbReference type="EMBL" id="JPEO01000001">
    <property type="protein sequence ID" value="KFZ38978.1"/>
    <property type="molecule type" value="Genomic_DNA"/>
</dbReference>
<proteinExistence type="inferred from homology"/>
<comment type="similarity">
    <text evidence="1">Belongs to the short-chain dehydrogenases/reductases (SDR) family.</text>
</comment>
<dbReference type="InterPro" id="IPR002347">
    <property type="entry name" value="SDR_fam"/>
</dbReference>
<dbReference type="PANTHER" id="PTHR24321:SF8">
    <property type="entry name" value="ESTRADIOL 17-BETA-DEHYDROGENASE 8-RELATED"/>
    <property type="match status" value="1"/>
</dbReference>
<dbReference type="Gene3D" id="3.40.50.720">
    <property type="entry name" value="NAD(P)-binding Rossmann-like Domain"/>
    <property type="match status" value="1"/>
</dbReference>
<evidence type="ECO:0000313" key="3">
    <source>
        <dbReference type="EMBL" id="KFZ38978.1"/>
    </source>
</evidence>
<dbReference type="GO" id="GO:0016491">
    <property type="term" value="F:oxidoreductase activity"/>
    <property type="evidence" value="ECO:0007669"/>
    <property type="project" value="UniProtKB-KW"/>
</dbReference>
<dbReference type="InterPro" id="IPR036291">
    <property type="entry name" value="NAD(P)-bd_dom_sf"/>
</dbReference>
<dbReference type="NCBIfam" id="NF005559">
    <property type="entry name" value="PRK07231.1"/>
    <property type="match status" value="1"/>
</dbReference>
<keyword evidence="4" id="KW-1185">Reference proteome</keyword>
<dbReference type="PANTHER" id="PTHR24321">
    <property type="entry name" value="DEHYDROGENASES, SHORT CHAIN"/>
    <property type="match status" value="1"/>
</dbReference>
<organism evidence="3 4">
    <name type="scientific">Shewanella mangrovi</name>
    <dbReference type="NCBI Taxonomy" id="1515746"/>
    <lineage>
        <taxon>Bacteria</taxon>
        <taxon>Pseudomonadati</taxon>
        <taxon>Pseudomonadota</taxon>
        <taxon>Gammaproteobacteria</taxon>
        <taxon>Alteromonadales</taxon>
        <taxon>Shewanellaceae</taxon>
        <taxon>Shewanella</taxon>
    </lineage>
</organism>
<dbReference type="STRING" id="1515746.HR45_00825"/>
<dbReference type="Pfam" id="PF13561">
    <property type="entry name" value="adh_short_C2"/>
    <property type="match status" value="1"/>
</dbReference>
<sequence length="255" mass="26491">MSVIYDFSGKVALVTGAASGMGFAAAKAYADAGAAVMLSDVNQEALNNAVAELSSAKGNVAGFVCNVTDEAQVAALVKHTVDTFGGLDMAYNNAGIQVPAVDAADETAENFDKVNAINLRGVWACMKHELQYMREQGSGSIVNCSSVGGLVGLEKLASYHASKHGVLGMTKSAALEYAERGIRINAVCPGAINTPMVSDMIDKGVITEEFVAKKQPINRLGRPEEVANAVMWLSSDAASFVIGHALAVDGGFTVQ</sequence>
<protein>
    <submittedName>
        <fullName evidence="3">Oxidoreductase</fullName>
    </submittedName>
</protein>
<dbReference type="Proteomes" id="UP000029264">
    <property type="component" value="Unassembled WGS sequence"/>
</dbReference>
<dbReference type="PRINTS" id="PR00080">
    <property type="entry name" value="SDRFAMILY"/>
</dbReference>
<evidence type="ECO:0000256" key="2">
    <source>
        <dbReference type="ARBA" id="ARBA00023002"/>
    </source>
</evidence>